<organism evidence="9 10">
    <name type="scientific">Lachnellula willkommii</name>
    <dbReference type="NCBI Taxonomy" id="215461"/>
    <lineage>
        <taxon>Eukaryota</taxon>
        <taxon>Fungi</taxon>
        <taxon>Dikarya</taxon>
        <taxon>Ascomycota</taxon>
        <taxon>Pezizomycotina</taxon>
        <taxon>Leotiomycetes</taxon>
        <taxon>Helotiales</taxon>
        <taxon>Lachnaceae</taxon>
        <taxon>Lachnellula</taxon>
    </lineage>
</organism>
<evidence type="ECO:0000256" key="7">
    <source>
        <dbReference type="SAM" id="MobiDB-lite"/>
    </source>
</evidence>
<proteinExistence type="predicted"/>
<dbReference type="SMART" id="SM00906">
    <property type="entry name" value="Fungal_trans"/>
    <property type="match status" value="1"/>
</dbReference>
<keyword evidence="5" id="KW-0804">Transcription</keyword>
<keyword evidence="3" id="KW-0805">Transcription regulation</keyword>
<evidence type="ECO:0000256" key="1">
    <source>
        <dbReference type="ARBA" id="ARBA00022723"/>
    </source>
</evidence>
<dbReference type="PANTHER" id="PTHR31313">
    <property type="entry name" value="TY1 ENHANCER ACTIVATOR"/>
    <property type="match status" value="1"/>
</dbReference>
<feature type="region of interest" description="Disordered" evidence="7">
    <location>
        <begin position="456"/>
        <end position="477"/>
    </location>
</feature>
<dbReference type="Gene3D" id="3.40.50.1820">
    <property type="entry name" value="alpha/beta hydrolase"/>
    <property type="match status" value="1"/>
</dbReference>
<keyword evidence="2" id="KW-0862">Zinc</keyword>
<name>A0A559M3M7_9HELO</name>
<comment type="caution">
    <text evidence="9">The sequence shown here is derived from an EMBL/GenBank/DDBJ whole genome shotgun (WGS) entry which is preliminary data.</text>
</comment>
<dbReference type="GO" id="GO:0008270">
    <property type="term" value="F:zinc ion binding"/>
    <property type="evidence" value="ECO:0007669"/>
    <property type="project" value="InterPro"/>
</dbReference>
<evidence type="ECO:0000256" key="6">
    <source>
        <dbReference type="ARBA" id="ARBA00023242"/>
    </source>
</evidence>
<evidence type="ECO:0000259" key="8">
    <source>
        <dbReference type="SMART" id="SM00906"/>
    </source>
</evidence>
<dbReference type="GO" id="GO:0003677">
    <property type="term" value="F:DNA binding"/>
    <property type="evidence" value="ECO:0007669"/>
    <property type="project" value="UniProtKB-KW"/>
</dbReference>
<dbReference type="EMBL" id="QGML01002328">
    <property type="protein sequence ID" value="TVY87582.1"/>
    <property type="molecule type" value="Genomic_DNA"/>
</dbReference>
<evidence type="ECO:0000256" key="5">
    <source>
        <dbReference type="ARBA" id="ARBA00023163"/>
    </source>
</evidence>
<dbReference type="Proteomes" id="UP000315522">
    <property type="component" value="Unassembled WGS sequence"/>
</dbReference>
<dbReference type="InterPro" id="IPR029058">
    <property type="entry name" value="AB_hydrolase_fold"/>
</dbReference>
<dbReference type="PANTHER" id="PTHR31313:SF81">
    <property type="entry name" value="TY1 ENHANCER ACTIVATOR"/>
    <property type="match status" value="1"/>
</dbReference>
<dbReference type="InterPro" id="IPR007219">
    <property type="entry name" value="XnlR_reg_dom"/>
</dbReference>
<keyword evidence="6" id="KW-0539">Nucleus</keyword>
<protein>
    <submittedName>
        <fullName evidence="9">Putative transcriptional regulatory protein</fullName>
    </submittedName>
</protein>
<evidence type="ECO:0000256" key="3">
    <source>
        <dbReference type="ARBA" id="ARBA00023015"/>
    </source>
</evidence>
<keyword evidence="4" id="KW-0238">DNA-binding</keyword>
<evidence type="ECO:0000256" key="4">
    <source>
        <dbReference type="ARBA" id="ARBA00023125"/>
    </source>
</evidence>
<feature type="domain" description="Xylanolytic transcriptional activator regulatory" evidence="8">
    <location>
        <begin position="387"/>
        <end position="461"/>
    </location>
</feature>
<gene>
    <name evidence="9" type="primary">SPCC757.04</name>
    <name evidence="9" type="ORF">LAWI1_G006722</name>
</gene>
<dbReference type="Pfam" id="PF04082">
    <property type="entry name" value="Fungal_trans"/>
    <property type="match status" value="1"/>
</dbReference>
<keyword evidence="1" id="KW-0479">Metal-binding</keyword>
<accession>A0A559M3M7</accession>
<sequence>MATLLESKSHVIPGKLKVTELVFQVPRDYSNPFLGTLRVFARSVTKHERPAGSVNEKEKAVQKPWLLWLQGGPGKGCQPPQASGITKLILDRTGLSSPITAETLALQGDTQAQADYVKLFRADNIVPDCEAIRDILTRDYPAELKKWSIWGQSFGGYCALTYLSKYPQGLQEAFISAGIMAIGKGPDEVYGIALKKMIERNEAYYGKFPEDIQSEGSSRISTMSLQLSPHGSLLFYGPTSMYQKDPCWDNAPEISSRDSEPDPGEWQNMRVVQNLPIAEADLNETLSLFFKYQHPQFMFIDRDAFLGEYYSNAQQGKYCSYPLLYSICALGARASGDARIREKASLLSHFAETMTISQSLTCPHITVAQSLLCLAFYKLAVGNHSKGWLLAGMAFRMGQDLGLQQDPRLLAPQDSNITSEQDLQIRRRIYWGTLMCLYLGRPVMLYEEEAAVDMPHAMHNPSQPSERDEPDTSNGNQPELLSALQAMIELSKITQEILSKIFSTKMIKKPRRDLVLCRSTRLEELSLRLSRWHTNLPTDLRWNQWNPSAGGLFYHSVSISLNRHFVRPTPGFHAKALSKDLCTTSAHTIIALIRQSRVQQGLAHAPILVYSAVMASSGISFTSTQAYAGLAVGSDRRHAFLLGVLEECSLTHGLAREARVKLQASLDARSVVADLPVTESSLGVDGGGYEDTSMYKFDESWFDFGAFDMGQEVPDFAETEVADLAQSFEAFTNLGLLDS</sequence>
<reference evidence="9 10" key="1">
    <citation type="submission" date="2018-05" db="EMBL/GenBank/DDBJ databases">
        <title>Genome sequencing and assembly of the regulated plant pathogen Lachnellula willkommii and related sister species for the development of diagnostic species identification markers.</title>
        <authorList>
            <person name="Giroux E."/>
            <person name="Bilodeau G."/>
        </authorList>
    </citation>
    <scope>NUCLEOTIDE SEQUENCE [LARGE SCALE GENOMIC DNA]</scope>
    <source>
        <strain evidence="9 10">CBS 172.35</strain>
    </source>
</reference>
<dbReference type="AlphaFoldDB" id="A0A559M3M7"/>
<evidence type="ECO:0000313" key="10">
    <source>
        <dbReference type="Proteomes" id="UP000315522"/>
    </source>
</evidence>
<dbReference type="GO" id="GO:0006351">
    <property type="term" value="P:DNA-templated transcription"/>
    <property type="evidence" value="ECO:0007669"/>
    <property type="project" value="InterPro"/>
</dbReference>
<dbReference type="SUPFAM" id="SSF53474">
    <property type="entry name" value="alpha/beta-Hydrolases"/>
    <property type="match status" value="1"/>
</dbReference>
<dbReference type="InterPro" id="IPR051615">
    <property type="entry name" value="Transcr_Regulatory_Elem"/>
</dbReference>
<evidence type="ECO:0000313" key="9">
    <source>
        <dbReference type="EMBL" id="TVY87582.1"/>
    </source>
</evidence>
<evidence type="ECO:0000256" key="2">
    <source>
        <dbReference type="ARBA" id="ARBA00022833"/>
    </source>
</evidence>
<keyword evidence="10" id="KW-1185">Reference proteome</keyword>
<dbReference type="CDD" id="cd12148">
    <property type="entry name" value="fungal_TF_MHR"/>
    <property type="match status" value="1"/>
</dbReference>